<dbReference type="InterPro" id="IPR020622">
    <property type="entry name" value="Ala_racemase_pyridoxalP-BS"/>
</dbReference>
<evidence type="ECO:0000313" key="7">
    <source>
        <dbReference type="Proteomes" id="UP001218788"/>
    </source>
</evidence>
<dbReference type="EC" id="5.1.1.1" evidence="4"/>
<comment type="similarity">
    <text evidence="4">Belongs to the alanine racemase family.</text>
</comment>
<dbReference type="SUPFAM" id="SSF51419">
    <property type="entry name" value="PLP-binding barrel"/>
    <property type="match status" value="1"/>
</dbReference>
<keyword evidence="3 4" id="KW-0413">Isomerase</keyword>
<feature type="active site" description="Proton acceptor; specific for L-alanine" evidence="4">
    <location>
        <position position="253"/>
    </location>
</feature>
<proteinExistence type="inferred from homology"/>
<feature type="binding site" evidence="4">
    <location>
        <position position="130"/>
    </location>
    <ligand>
        <name>substrate</name>
    </ligand>
</feature>
<evidence type="ECO:0000313" key="6">
    <source>
        <dbReference type="EMBL" id="MDC8832201.1"/>
    </source>
</evidence>
<name>A0ABT5L578_9ALTE</name>
<dbReference type="PANTHER" id="PTHR30511">
    <property type="entry name" value="ALANINE RACEMASE"/>
    <property type="match status" value="1"/>
</dbReference>
<evidence type="ECO:0000256" key="1">
    <source>
        <dbReference type="ARBA" id="ARBA00001933"/>
    </source>
</evidence>
<evidence type="ECO:0000256" key="4">
    <source>
        <dbReference type="HAMAP-Rule" id="MF_01201"/>
    </source>
</evidence>
<dbReference type="InterPro" id="IPR000821">
    <property type="entry name" value="Ala_racemase"/>
</dbReference>
<organism evidence="6 7">
    <name type="scientific">Alteromonas gilva</name>
    <dbReference type="NCBI Taxonomy" id="2987522"/>
    <lineage>
        <taxon>Bacteria</taxon>
        <taxon>Pseudomonadati</taxon>
        <taxon>Pseudomonadota</taxon>
        <taxon>Gammaproteobacteria</taxon>
        <taxon>Alteromonadales</taxon>
        <taxon>Alteromonadaceae</taxon>
        <taxon>Alteromonas/Salinimonas group</taxon>
        <taxon>Alteromonas</taxon>
    </lineage>
</organism>
<comment type="pathway">
    <text evidence="4">Amino-acid biosynthesis; D-alanine biosynthesis; D-alanine from L-alanine: step 1/1.</text>
</comment>
<comment type="function">
    <text evidence="4">Catalyzes the interconversion of L-alanine and D-alanine. May also act on other amino acids.</text>
</comment>
<dbReference type="InterPro" id="IPR001608">
    <property type="entry name" value="Ala_racemase_N"/>
</dbReference>
<dbReference type="EMBL" id="JAQQXP010000002">
    <property type="protein sequence ID" value="MDC8832201.1"/>
    <property type="molecule type" value="Genomic_DNA"/>
</dbReference>
<dbReference type="Gene3D" id="3.20.20.10">
    <property type="entry name" value="Alanine racemase"/>
    <property type="match status" value="1"/>
</dbReference>
<dbReference type="SUPFAM" id="SSF50621">
    <property type="entry name" value="Alanine racemase C-terminal domain-like"/>
    <property type="match status" value="1"/>
</dbReference>
<dbReference type="Proteomes" id="UP001218788">
    <property type="component" value="Unassembled WGS sequence"/>
</dbReference>
<dbReference type="HAMAP" id="MF_01201">
    <property type="entry name" value="Ala_racemase"/>
    <property type="match status" value="1"/>
</dbReference>
<evidence type="ECO:0000259" key="5">
    <source>
        <dbReference type="SMART" id="SM01005"/>
    </source>
</evidence>
<dbReference type="PRINTS" id="PR00992">
    <property type="entry name" value="ALARACEMASE"/>
</dbReference>
<dbReference type="CDD" id="cd06827">
    <property type="entry name" value="PLPDE_III_AR_proteobact"/>
    <property type="match status" value="1"/>
</dbReference>
<comment type="catalytic activity">
    <reaction evidence="4">
        <text>L-alanine = D-alanine</text>
        <dbReference type="Rhea" id="RHEA:20249"/>
        <dbReference type="ChEBI" id="CHEBI:57416"/>
        <dbReference type="ChEBI" id="CHEBI:57972"/>
        <dbReference type="EC" id="5.1.1.1"/>
    </reaction>
</comment>
<dbReference type="Gene3D" id="2.40.37.10">
    <property type="entry name" value="Lyase, Ornithine Decarboxylase, Chain A, domain 1"/>
    <property type="match status" value="1"/>
</dbReference>
<accession>A0ABT5L578</accession>
<feature type="active site" description="Proton acceptor; specific for D-alanine" evidence="4">
    <location>
        <position position="34"/>
    </location>
</feature>
<feature type="modified residue" description="N6-(pyridoxal phosphate)lysine" evidence="4">
    <location>
        <position position="34"/>
    </location>
</feature>
<feature type="domain" description="Alanine racemase C-terminal" evidence="5">
    <location>
        <begin position="232"/>
        <end position="356"/>
    </location>
</feature>
<dbReference type="RefSeq" id="WP_273641997.1">
    <property type="nucleotide sequence ID" value="NZ_JAQQXP010000002.1"/>
</dbReference>
<keyword evidence="2 4" id="KW-0663">Pyridoxal phosphate</keyword>
<evidence type="ECO:0000256" key="3">
    <source>
        <dbReference type="ARBA" id="ARBA00023235"/>
    </source>
</evidence>
<comment type="caution">
    <text evidence="6">The sequence shown here is derived from an EMBL/GenBank/DDBJ whole genome shotgun (WGS) entry which is preliminary data.</text>
</comment>
<dbReference type="InterPro" id="IPR009006">
    <property type="entry name" value="Ala_racemase/Decarboxylase_C"/>
</dbReference>
<dbReference type="PROSITE" id="PS00395">
    <property type="entry name" value="ALANINE_RACEMASE"/>
    <property type="match status" value="1"/>
</dbReference>
<dbReference type="Pfam" id="PF00842">
    <property type="entry name" value="Ala_racemase_C"/>
    <property type="match status" value="1"/>
</dbReference>
<sequence>MSRSTRAIIDPDALRTNYRQLKPANGAGAIAVIKADAYGHGAVFVARALGAECDCFAVAICEEAVPLRAAGIVHPVLILEGPHDAEDCNIAARENFILMVHNRYQLNWLSKLSDTKRPRVWLKVDTGMHRLGFAPDEIATLFEEYQWLKRTECVLASHFACADEPQDDFNTHQFARFNEVAETLGLPICMANSAATLTQPMSQGMWCRLGIGLYGASPVNGVSAEEYGLVAAMQLKAQVIALHNVARGESVGYGRDWVAPRDSVIATVGIGYADGYPRHCPSGTPVIIRGQRAPLVGRVSMDMITIDVTGIEGVALQDDVELWGARLPVDEVAGWAGTISYELISRVSSRVPRDSR</sequence>
<dbReference type="GO" id="GO:0008784">
    <property type="term" value="F:alanine racemase activity"/>
    <property type="evidence" value="ECO:0007669"/>
    <property type="project" value="UniProtKB-EC"/>
</dbReference>
<dbReference type="InterPro" id="IPR029066">
    <property type="entry name" value="PLP-binding_barrel"/>
</dbReference>
<dbReference type="InterPro" id="IPR011079">
    <property type="entry name" value="Ala_racemase_C"/>
</dbReference>
<evidence type="ECO:0000256" key="2">
    <source>
        <dbReference type="ARBA" id="ARBA00022898"/>
    </source>
</evidence>
<keyword evidence="7" id="KW-1185">Reference proteome</keyword>
<protein>
    <recommendedName>
        <fullName evidence="4">Alanine racemase</fullName>
        <ecNumber evidence="4">5.1.1.1</ecNumber>
    </recommendedName>
</protein>
<reference evidence="6 7" key="1">
    <citation type="submission" date="2022-10" db="EMBL/GenBank/DDBJ databases">
        <title>Alteromonas sp. chi3 Genome sequencing.</title>
        <authorList>
            <person name="Park S."/>
        </authorList>
    </citation>
    <scope>NUCLEOTIDE SEQUENCE [LARGE SCALE GENOMIC DNA]</scope>
    <source>
        <strain evidence="7">chi3</strain>
    </source>
</reference>
<dbReference type="NCBIfam" id="TIGR00492">
    <property type="entry name" value="alr"/>
    <property type="match status" value="1"/>
</dbReference>
<dbReference type="Pfam" id="PF01168">
    <property type="entry name" value="Ala_racemase_N"/>
    <property type="match status" value="1"/>
</dbReference>
<dbReference type="SMART" id="SM01005">
    <property type="entry name" value="Ala_racemase_C"/>
    <property type="match status" value="1"/>
</dbReference>
<feature type="binding site" evidence="4">
    <location>
        <position position="301"/>
    </location>
    <ligand>
        <name>substrate</name>
    </ligand>
</feature>
<gene>
    <name evidence="6" type="primary">alr</name>
    <name evidence="6" type="ORF">OIK42_15685</name>
</gene>
<comment type="cofactor">
    <cofactor evidence="1 4">
        <name>pyridoxal 5'-phosphate</name>
        <dbReference type="ChEBI" id="CHEBI:597326"/>
    </cofactor>
</comment>
<dbReference type="PANTHER" id="PTHR30511:SF0">
    <property type="entry name" value="ALANINE RACEMASE, CATABOLIC-RELATED"/>
    <property type="match status" value="1"/>
</dbReference>